<proteinExistence type="predicted"/>
<dbReference type="EMBL" id="JAIWYP010000012">
    <property type="protein sequence ID" value="KAH3729880.1"/>
    <property type="molecule type" value="Genomic_DNA"/>
</dbReference>
<accession>A0A9D4HT32</accession>
<sequence>MGRRIQLIDTARPLTCIEVVHLVAIAQTVPPATLHGVVYGMPHAPSAFEPSPGLDQIA</sequence>
<reference evidence="1" key="2">
    <citation type="submission" date="2020-11" db="EMBL/GenBank/DDBJ databases">
        <authorList>
            <person name="McCartney M.A."/>
            <person name="Auch B."/>
            <person name="Kono T."/>
            <person name="Mallez S."/>
            <person name="Becker A."/>
            <person name="Gohl D.M."/>
            <person name="Silverstein K.A.T."/>
            <person name="Koren S."/>
            <person name="Bechman K.B."/>
            <person name="Herman A."/>
            <person name="Abrahante J.E."/>
            <person name="Garbe J."/>
        </authorList>
    </citation>
    <scope>NUCLEOTIDE SEQUENCE</scope>
    <source>
        <strain evidence="1">Duluth1</strain>
        <tissue evidence="1">Whole animal</tissue>
    </source>
</reference>
<comment type="caution">
    <text evidence="1">The sequence shown here is derived from an EMBL/GenBank/DDBJ whole genome shotgun (WGS) entry which is preliminary data.</text>
</comment>
<organism evidence="1 2">
    <name type="scientific">Dreissena polymorpha</name>
    <name type="common">Zebra mussel</name>
    <name type="synonym">Mytilus polymorpha</name>
    <dbReference type="NCBI Taxonomy" id="45954"/>
    <lineage>
        <taxon>Eukaryota</taxon>
        <taxon>Metazoa</taxon>
        <taxon>Spiralia</taxon>
        <taxon>Lophotrochozoa</taxon>
        <taxon>Mollusca</taxon>
        <taxon>Bivalvia</taxon>
        <taxon>Autobranchia</taxon>
        <taxon>Heteroconchia</taxon>
        <taxon>Euheterodonta</taxon>
        <taxon>Imparidentia</taxon>
        <taxon>Neoheterodontei</taxon>
        <taxon>Myida</taxon>
        <taxon>Dreissenoidea</taxon>
        <taxon>Dreissenidae</taxon>
        <taxon>Dreissena</taxon>
    </lineage>
</organism>
<reference evidence="1" key="1">
    <citation type="journal article" date="2019" name="bioRxiv">
        <title>The Genome of the Zebra Mussel, Dreissena polymorpha: A Resource for Invasive Species Research.</title>
        <authorList>
            <person name="McCartney M.A."/>
            <person name="Auch B."/>
            <person name="Kono T."/>
            <person name="Mallez S."/>
            <person name="Zhang Y."/>
            <person name="Obille A."/>
            <person name="Becker A."/>
            <person name="Abrahante J.E."/>
            <person name="Garbe J."/>
            <person name="Badalamenti J.P."/>
            <person name="Herman A."/>
            <person name="Mangelson H."/>
            <person name="Liachko I."/>
            <person name="Sullivan S."/>
            <person name="Sone E.D."/>
            <person name="Koren S."/>
            <person name="Silverstein K.A.T."/>
            <person name="Beckman K.B."/>
            <person name="Gohl D.M."/>
        </authorList>
    </citation>
    <scope>NUCLEOTIDE SEQUENCE</scope>
    <source>
        <strain evidence="1">Duluth1</strain>
        <tissue evidence="1">Whole animal</tissue>
    </source>
</reference>
<dbReference type="Proteomes" id="UP000828390">
    <property type="component" value="Unassembled WGS sequence"/>
</dbReference>
<evidence type="ECO:0000313" key="2">
    <source>
        <dbReference type="Proteomes" id="UP000828390"/>
    </source>
</evidence>
<name>A0A9D4HT32_DREPO</name>
<dbReference type="AlphaFoldDB" id="A0A9D4HT32"/>
<evidence type="ECO:0000313" key="1">
    <source>
        <dbReference type="EMBL" id="KAH3729880.1"/>
    </source>
</evidence>
<protein>
    <submittedName>
        <fullName evidence="1">Uncharacterized protein</fullName>
    </submittedName>
</protein>
<keyword evidence="2" id="KW-1185">Reference proteome</keyword>
<gene>
    <name evidence="1" type="ORF">DPMN_055858</name>
</gene>